<feature type="domain" description="HD/PDEase" evidence="1">
    <location>
        <begin position="27"/>
        <end position="140"/>
    </location>
</feature>
<dbReference type="CDD" id="cd00077">
    <property type="entry name" value="HDc"/>
    <property type="match status" value="1"/>
</dbReference>
<dbReference type="SUPFAM" id="SSF109604">
    <property type="entry name" value="HD-domain/PDEase-like"/>
    <property type="match status" value="1"/>
</dbReference>
<dbReference type="Gene3D" id="1.10.3210.10">
    <property type="entry name" value="Hypothetical protein af1432"/>
    <property type="match status" value="1"/>
</dbReference>
<dbReference type="STRING" id="1686286.GCA_900092335_01647"/>
<dbReference type="AlphaFoldDB" id="A0A540R6U0"/>
<comment type="caution">
    <text evidence="2">The sequence shown here is derived from an EMBL/GenBank/DDBJ whole genome shotgun (WGS) entry which is preliminary data.</text>
</comment>
<dbReference type="EMBL" id="VHIR01000011">
    <property type="protein sequence ID" value="TQE43174.1"/>
    <property type="molecule type" value="Genomic_DNA"/>
</dbReference>
<dbReference type="Pfam" id="PF13328">
    <property type="entry name" value="HD_4"/>
    <property type="match status" value="1"/>
</dbReference>
<dbReference type="InterPro" id="IPR052194">
    <property type="entry name" value="MESH1"/>
</dbReference>
<dbReference type="PANTHER" id="PTHR46246">
    <property type="entry name" value="GUANOSINE-3',5'-BIS(DIPHOSPHATE) 3'-PYROPHOSPHOHYDROLASE MESH1"/>
    <property type="match status" value="1"/>
</dbReference>
<evidence type="ECO:0000313" key="2">
    <source>
        <dbReference type="EMBL" id="TQE43174.1"/>
    </source>
</evidence>
<gene>
    <name evidence="2" type="ORF">EJK80_08345</name>
</gene>
<protein>
    <submittedName>
        <fullName evidence="2">Bifunctional (P)ppGpp synthetase/guanosine-3',5'-bis(Diphosphate) 3'-pyrophosphohydrolase</fullName>
    </submittedName>
</protein>
<organism evidence="2 3">
    <name type="scientific">Corynebacterium phoceense</name>
    <dbReference type="NCBI Taxonomy" id="1686286"/>
    <lineage>
        <taxon>Bacteria</taxon>
        <taxon>Bacillati</taxon>
        <taxon>Actinomycetota</taxon>
        <taxon>Actinomycetes</taxon>
        <taxon>Mycobacteriales</taxon>
        <taxon>Corynebacteriaceae</taxon>
        <taxon>Corynebacterium</taxon>
    </lineage>
</organism>
<proteinExistence type="predicted"/>
<name>A0A540R6U0_9CORY</name>
<evidence type="ECO:0000259" key="1">
    <source>
        <dbReference type="SMART" id="SM00471"/>
    </source>
</evidence>
<dbReference type="Proteomes" id="UP000318080">
    <property type="component" value="Unassembled WGS sequence"/>
</dbReference>
<dbReference type="SMART" id="SM00471">
    <property type="entry name" value="HDc"/>
    <property type="match status" value="1"/>
</dbReference>
<accession>A0A540R6U0</accession>
<dbReference type="InterPro" id="IPR003607">
    <property type="entry name" value="HD/PDEase_dom"/>
</dbReference>
<keyword evidence="2" id="KW-0378">Hydrolase</keyword>
<sequence>MEALTPRLMQALNVATRAHDGHYRKATDIPYASHLFGVMYLASKQGLSADVEEDVLIACLLHDTLEDVPEKYTAEQMEADFGPRVLDIVLGVTKDDTLGDWQERSDAYLAHLREASYESVVVSACDKLHNLSSILADHEVLGDELWPRFNSGKERQQWWYRAVLEVVEQRAPELPLLVEYRAKVERLAAL</sequence>
<reference evidence="2 3" key="1">
    <citation type="submission" date="2019-06" db="EMBL/GenBank/DDBJ databases">
        <title>Draft genome of C. phoceense Strain 272.</title>
        <authorList>
            <person name="Pacheco L.G.C."/>
            <person name="Barberis C.M."/>
            <person name="Almuzara M.N."/>
            <person name="Traglia G.M."/>
            <person name="Santos C.S."/>
            <person name="Rocha D.J.P.G."/>
            <person name="Aguiar E.R.G.R."/>
            <person name="Vay C.A."/>
        </authorList>
    </citation>
    <scope>NUCLEOTIDE SEQUENCE [LARGE SCALE GENOMIC DNA]</scope>
    <source>
        <strain evidence="2 3">272</strain>
    </source>
</reference>
<dbReference type="GO" id="GO:0008893">
    <property type="term" value="F:guanosine-3',5'-bis(diphosphate) 3'-diphosphatase activity"/>
    <property type="evidence" value="ECO:0007669"/>
    <property type="project" value="TreeGrafter"/>
</dbReference>
<dbReference type="RefSeq" id="WP_141629025.1">
    <property type="nucleotide sequence ID" value="NZ_VHIR01000011.1"/>
</dbReference>
<keyword evidence="3" id="KW-1185">Reference proteome</keyword>
<evidence type="ECO:0000313" key="3">
    <source>
        <dbReference type="Proteomes" id="UP000318080"/>
    </source>
</evidence>
<dbReference type="PANTHER" id="PTHR46246:SF1">
    <property type="entry name" value="GUANOSINE-3',5'-BIS(DIPHOSPHATE) 3'-PYROPHOSPHOHYDROLASE MESH1"/>
    <property type="match status" value="1"/>
</dbReference>